<dbReference type="Proteomes" id="UP000198942">
    <property type="component" value="Unassembled WGS sequence"/>
</dbReference>
<evidence type="ECO:0000313" key="1">
    <source>
        <dbReference type="EMBL" id="SEO63779.1"/>
    </source>
</evidence>
<evidence type="ECO:0000313" key="2">
    <source>
        <dbReference type="Proteomes" id="UP000198942"/>
    </source>
</evidence>
<dbReference type="AlphaFoldDB" id="A0A1H8RB86"/>
<sequence>MKLNTEYANFRSAFKFIAVGFNQRLVKIFKNGFILNFEWKGIRLLVANAPFICRVCNSAMMIIFKIFD</sequence>
<accession>A0A1H8RB86</accession>
<dbReference type="EMBL" id="FOCL01000010">
    <property type="protein sequence ID" value="SEO63779.1"/>
    <property type="molecule type" value="Genomic_DNA"/>
</dbReference>
<reference evidence="2" key="1">
    <citation type="submission" date="2016-10" db="EMBL/GenBank/DDBJ databases">
        <authorList>
            <person name="Varghese N."/>
            <person name="Submissions S."/>
        </authorList>
    </citation>
    <scope>NUCLEOTIDE SEQUENCE [LARGE SCALE GENOMIC DNA]</scope>
    <source>
        <strain evidence="2">Gh-48</strain>
    </source>
</reference>
<protein>
    <submittedName>
        <fullName evidence="1">Uncharacterized protein</fullName>
    </submittedName>
</protein>
<gene>
    <name evidence="1" type="ORF">SAMN05192574_11075</name>
</gene>
<name>A0A1H8RB86_9SPHI</name>
<organism evidence="1 2">
    <name type="scientific">Mucilaginibacter gossypiicola</name>
    <dbReference type="NCBI Taxonomy" id="551995"/>
    <lineage>
        <taxon>Bacteria</taxon>
        <taxon>Pseudomonadati</taxon>
        <taxon>Bacteroidota</taxon>
        <taxon>Sphingobacteriia</taxon>
        <taxon>Sphingobacteriales</taxon>
        <taxon>Sphingobacteriaceae</taxon>
        <taxon>Mucilaginibacter</taxon>
    </lineage>
</organism>
<dbReference type="STRING" id="551995.SAMN05192574_11075"/>
<proteinExistence type="predicted"/>
<keyword evidence="2" id="KW-1185">Reference proteome</keyword>